<keyword evidence="2" id="KW-0813">Transport</keyword>
<feature type="transmembrane region" description="Helical" evidence="10">
    <location>
        <begin position="377"/>
        <end position="398"/>
    </location>
</feature>
<keyword evidence="4" id="KW-0677">Repeat</keyword>
<dbReference type="InterPro" id="IPR027417">
    <property type="entry name" value="P-loop_NTPase"/>
</dbReference>
<dbReference type="InterPro" id="IPR050173">
    <property type="entry name" value="ABC_transporter_C-like"/>
</dbReference>
<feature type="domain" description="ABC transporter" evidence="11">
    <location>
        <begin position="553"/>
        <end position="803"/>
    </location>
</feature>
<dbReference type="PROSITE" id="PS50929">
    <property type="entry name" value="ABC_TM1F"/>
    <property type="match status" value="2"/>
</dbReference>
<evidence type="ECO:0000313" key="13">
    <source>
        <dbReference type="EMBL" id="CAK5274502.1"/>
    </source>
</evidence>
<dbReference type="CDD" id="cd18596">
    <property type="entry name" value="ABC_6TM_VMR1_D1_like"/>
    <property type="match status" value="1"/>
</dbReference>
<keyword evidence="3 10" id="KW-0812">Transmembrane</keyword>
<dbReference type="Pfam" id="PF00664">
    <property type="entry name" value="ABC_membrane"/>
    <property type="match status" value="2"/>
</dbReference>
<evidence type="ECO:0000256" key="10">
    <source>
        <dbReference type="SAM" id="Phobius"/>
    </source>
</evidence>
<feature type="transmembrane region" description="Helical" evidence="10">
    <location>
        <begin position="274"/>
        <end position="293"/>
    </location>
</feature>
<feature type="transmembrane region" description="Helical" evidence="10">
    <location>
        <begin position="863"/>
        <end position="880"/>
    </location>
</feature>
<keyword evidence="8 10" id="KW-0472">Membrane</keyword>
<proteinExistence type="predicted"/>
<dbReference type="PROSITE" id="PS00211">
    <property type="entry name" value="ABC_TRANSPORTER_1"/>
    <property type="match status" value="2"/>
</dbReference>
<sequence>MEVANLVLAVAMGLSIAIASINWANSIRQGRVRVEDWSRFEDSGYSLREEDVFLKRLEHRKYVVLGLLLANLVFEISGAQPTLAAVISIYMLLLVLFSAHETYVYHLSALTLVGSLISGRTLLLPTYTHRNWTHGLVFAMNALLCLISLTTPLSPPMTYGRTRRVAENATGSILNSALFLFTTEIFSLRHLPSFEIHDLPILPANIRTAWNLSAPHSGAHPIISQLLRVNLSSVTRVGLLSFGLAFVYYAPSFFLNRFLQYLEDDTSRSERGAAWIWVCGLGVAHLALALAMSQQQFVGHVLKIKLRLQLNTLLFSKTLLRQNVSAESSEDAVNSKADIIALMSSDVEQVVGLADAIYDIVDTPVEILVGIFFLYRLLGVSSLVGLVVVLICLPLHHVSGSVVAQTQRNLVHARDERIALTNEILGAIRMLKFMAWETRFEEKVLRIRMKELAYQKLTYTIEMLWTAMGDSIPILFAITSFWHFTVIRGQDLTPAIAFTALSIFTEIQFAIKGIPAAIINIIKASVSLDRIQRYLDSPEVTPVVSGISASIELKAATIAWPKAALSSDYEQFTLKNATVSFPSGCLSLVCGKFGSGKSLLLLGLLGEANIVEGTVTCPRSHPNSLESLSGWIDPEGWVVPGVTAYVPQTAWLRNQSIKDNILFHLPLDEARYRATLHACALVADLQVLEDGDESEIGEHGVNLSGGQKARVSLARAVYSCASTLLLDDVLSAVDSHTAHHIYHHCLTGPLMQDRTVILVSHHVQLCAPGAALVVALQDGKVAFQGDADGFSRKMGIFDLSEHGRDNTEPDRASMATATTVVDDTDPSRRKPARKYVEEESRSHGVIDSDIWVTYMRAAGSYRYWMGLAVILFMGGASALLENGTWSASDATESRGAMFYVGVYAGLTLAGLAVKTFRWFMLYSGSIQASRTIFQDLLHSILNTTIHFHDTISRGRVLNRFGKDLEAIDKQVAVTVGHSVMALVSAMITFCVMTLIGGWVFFAVSLFLGAVYFHSSISSSPLHSVYWETVSGITTLRAFGASSQFMTNLIKILDNNTAPLYWTAAMGQWLGLRSNALTGVLTFAVAIMAVFSPRIDAGLTGFMILFATQVTNDFQNMVDADSPRIRFFTYAFSEAMRYSGLEQDLVSLERIKEYSELTPEVSSDCELIPPPKWPQQGSIRCENLVVRYRPESPPVLHGLNFDIKPGEKIGIVGRTGSGKSTLALSLFRFIPHFEGAIFVDGLDISKIGLAELRRSLTIIPQDPTILSGTLRSTLDVFGEHTDSEIFDALRRVHLISNQDSEPDMGGEQINVFQNLDSPVSEGGDNLSLGEKQLICMARAILKHSQILIMDELGMRHNTSFFFAMTQRHLWSIDYATDELINSTIHDHRAFKASTVLTIAHRLSTILTYDRIMVLDSGQIVEFDRQVVSPAALLADSTTRFHAMYKATGGRKPGV</sequence>
<dbReference type="SUPFAM" id="SSF90123">
    <property type="entry name" value="ABC transporter transmembrane region"/>
    <property type="match status" value="2"/>
</dbReference>
<evidence type="ECO:0000256" key="1">
    <source>
        <dbReference type="ARBA" id="ARBA00004141"/>
    </source>
</evidence>
<keyword evidence="6" id="KW-0067">ATP-binding</keyword>
<feature type="domain" description="ABC transporter" evidence="11">
    <location>
        <begin position="1178"/>
        <end position="1440"/>
    </location>
</feature>
<evidence type="ECO:0000256" key="3">
    <source>
        <dbReference type="ARBA" id="ARBA00022692"/>
    </source>
</evidence>
<name>A0AAD2HI51_9AGAR</name>
<feature type="transmembrane region" description="Helical" evidence="10">
    <location>
        <begin position="6"/>
        <end position="24"/>
    </location>
</feature>
<protein>
    <recommendedName>
        <fullName evidence="15">ATP-binding cassette transporter</fullName>
    </recommendedName>
</protein>
<dbReference type="Gene3D" id="1.20.1560.10">
    <property type="entry name" value="ABC transporter type 1, transmembrane domain"/>
    <property type="match status" value="2"/>
</dbReference>
<dbReference type="CDD" id="cd03250">
    <property type="entry name" value="ABCC_MRP_domain1"/>
    <property type="match status" value="1"/>
</dbReference>
<keyword evidence="9" id="KW-0325">Glycoprotein</keyword>
<keyword evidence="14" id="KW-1185">Reference proteome</keyword>
<dbReference type="EMBL" id="CAVNYO010000403">
    <property type="protein sequence ID" value="CAK5274502.1"/>
    <property type="molecule type" value="Genomic_DNA"/>
</dbReference>
<reference evidence="13" key="1">
    <citation type="submission" date="2023-11" db="EMBL/GenBank/DDBJ databases">
        <authorList>
            <person name="De Vega J J."/>
            <person name="De Vega J J."/>
        </authorList>
    </citation>
    <scope>NUCLEOTIDE SEQUENCE</scope>
</reference>
<feature type="transmembrane region" description="Helical" evidence="10">
    <location>
        <begin position="103"/>
        <end position="123"/>
    </location>
</feature>
<dbReference type="SUPFAM" id="SSF52540">
    <property type="entry name" value="P-loop containing nucleoside triphosphate hydrolases"/>
    <property type="match status" value="2"/>
</dbReference>
<dbReference type="PANTHER" id="PTHR24223">
    <property type="entry name" value="ATP-BINDING CASSETTE SUB-FAMILY C"/>
    <property type="match status" value="1"/>
</dbReference>
<dbReference type="PROSITE" id="PS50893">
    <property type="entry name" value="ABC_TRANSPORTER_2"/>
    <property type="match status" value="2"/>
</dbReference>
<dbReference type="PANTHER" id="PTHR24223:SF353">
    <property type="entry name" value="ABC TRANSPORTER ATP-BINDING PROTEIN_PERMEASE VMR1-RELATED"/>
    <property type="match status" value="1"/>
</dbReference>
<keyword evidence="7 10" id="KW-1133">Transmembrane helix</keyword>
<dbReference type="FunFam" id="3.40.50.300:FF:000825">
    <property type="entry name" value="ABC bile acid transporter"/>
    <property type="match status" value="1"/>
</dbReference>
<evidence type="ECO:0000259" key="12">
    <source>
        <dbReference type="PROSITE" id="PS50929"/>
    </source>
</evidence>
<evidence type="ECO:0000256" key="4">
    <source>
        <dbReference type="ARBA" id="ARBA00022737"/>
    </source>
</evidence>
<dbReference type="GO" id="GO:0140359">
    <property type="term" value="F:ABC-type transporter activity"/>
    <property type="evidence" value="ECO:0007669"/>
    <property type="project" value="InterPro"/>
</dbReference>
<dbReference type="CDD" id="cd18604">
    <property type="entry name" value="ABC_6TM_VMR1_D2_like"/>
    <property type="match status" value="1"/>
</dbReference>
<gene>
    <name evidence="13" type="ORF">MYCIT1_LOCUS21728</name>
</gene>
<dbReference type="Pfam" id="PF00005">
    <property type="entry name" value="ABC_tran"/>
    <property type="match status" value="2"/>
</dbReference>
<feature type="transmembrane region" description="Helical" evidence="10">
    <location>
        <begin position="979"/>
        <end position="1012"/>
    </location>
</feature>
<feature type="transmembrane region" description="Helical" evidence="10">
    <location>
        <begin position="457"/>
        <end position="484"/>
    </location>
</feature>
<dbReference type="GO" id="GO:0005524">
    <property type="term" value="F:ATP binding"/>
    <property type="evidence" value="ECO:0007669"/>
    <property type="project" value="UniProtKB-KW"/>
</dbReference>
<dbReference type="InterPro" id="IPR003439">
    <property type="entry name" value="ABC_transporter-like_ATP-bd"/>
</dbReference>
<evidence type="ECO:0000256" key="8">
    <source>
        <dbReference type="ARBA" id="ARBA00023136"/>
    </source>
</evidence>
<evidence type="ECO:0000256" key="5">
    <source>
        <dbReference type="ARBA" id="ARBA00022741"/>
    </source>
</evidence>
<evidence type="ECO:0000256" key="7">
    <source>
        <dbReference type="ARBA" id="ARBA00022989"/>
    </source>
</evidence>
<evidence type="ECO:0000256" key="2">
    <source>
        <dbReference type="ARBA" id="ARBA00022448"/>
    </source>
</evidence>
<dbReference type="Proteomes" id="UP001295794">
    <property type="component" value="Unassembled WGS sequence"/>
</dbReference>
<accession>A0AAD2HI51</accession>
<evidence type="ECO:0000313" key="14">
    <source>
        <dbReference type="Proteomes" id="UP001295794"/>
    </source>
</evidence>
<dbReference type="GO" id="GO:0016887">
    <property type="term" value="F:ATP hydrolysis activity"/>
    <property type="evidence" value="ECO:0007669"/>
    <property type="project" value="InterPro"/>
</dbReference>
<feature type="transmembrane region" description="Helical" evidence="10">
    <location>
        <begin position="135"/>
        <end position="153"/>
    </location>
</feature>
<dbReference type="GO" id="GO:0000329">
    <property type="term" value="C:fungal-type vacuole membrane"/>
    <property type="evidence" value="ECO:0007669"/>
    <property type="project" value="TreeGrafter"/>
</dbReference>
<evidence type="ECO:0000256" key="6">
    <source>
        <dbReference type="ARBA" id="ARBA00022840"/>
    </source>
</evidence>
<feature type="domain" description="ABC transmembrane type-1" evidence="12">
    <location>
        <begin position="237"/>
        <end position="523"/>
    </location>
</feature>
<feature type="transmembrane region" description="Helical" evidence="10">
    <location>
        <begin position="1075"/>
        <end position="1094"/>
    </location>
</feature>
<dbReference type="SMART" id="SM00382">
    <property type="entry name" value="AAA"/>
    <property type="match status" value="2"/>
</dbReference>
<dbReference type="CDD" id="cd03244">
    <property type="entry name" value="ABCC_MRP_domain2"/>
    <property type="match status" value="1"/>
</dbReference>
<organism evidence="13 14">
    <name type="scientific">Mycena citricolor</name>
    <dbReference type="NCBI Taxonomy" id="2018698"/>
    <lineage>
        <taxon>Eukaryota</taxon>
        <taxon>Fungi</taxon>
        <taxon>Dikarya</taxon>
        <taxon>Basidiomycota</taxon>
        <taxon>Agaricomycotina</taxon>
        <taxon>Agaricomycetes</taxon>
        <taxon>Agaricomycetidae</taxon>
        <taxon>Agaricales</taxon>
        <taxon>Marasmiineae</taxon>
        <taxon>Mycenaceae</taxon>
        <taxon>Mycena</taxon>
    </lineage>
</organism>
<dbReference type="InterPro" id="IPR003593">
    <property type="entry name" value="AAA+_ATPase"/>
</dbReference>
<feature type="domain" description="ABC transmembrane type-1" evidence="12">
    <location>
        <begin position="899"/>
        <end position="1119"/>
    </location>
</feature>
<feature type="transmembrane region" description="Helical" evidence="10">
    <location>
        <begin position="64"/>
        <end position="97"/>
    </location>
</feature>
<dbReference type="Gene3D" id="3.40.50.300">
    <property type="entry name" value="P-loop containing nucleotide triphosphate hydrolases"/>
    <property type="match status" value="2"/>
</dbReference>
<keyword evidence="5" id="KW-0547">Nucleotide-binding</keyword>
<feature type="transmembrane region" description="Helical" evidence="10">
    <location>
        <begin position="237"/>
        <end position="254"/>
    </location>
</feature>
<evidence type="ECO:0000256" key="9">
    <source>
        <dbReference type="ARBA" id="ARBA00023180"/>
    </source>
</evidence>
<comment type="subcellular location">
    <subcellularLocation>
        <location evidence="1">Membrane</location>
        <topology evidence="1">Multi-pass membrane protein</topology>
    </subcellularLocation>
</comment>
<evidence type="ECO:0000259" key="11">
    <source>
        <dbReference type="PROSITE" id="PS50893"/>
    </source>
</evidence>
<dbReference type="FunFam" id="3.40.50.300:FF:001354">
    <property type="entry name" value="ATP-binding cassette (ABC) transporter, putative"/>
    <property type="match status" value="1"/>
</dbReference>
<dbReference type="InterPro" id="IPR017871">
    <property type="entry name" value="ABC_transporter-like_CS"/>
</dbReference>
<dbReference type="InterPro" id="IPR036640">
    <property type="entry name" value="ABC1_TM_sf"/>
</dbReference>
<feature type="transmembrane region" description="Helical" evidence="10">
    <location>
        <begin position="900"/>
        <end position="920"/>
    </location>
</feature>
<evidence type="ECO:0008006" key="15">
    <source>
        <dbReference type="Google" id="ProtNLM"/>
    </source>
</evidence>
<dbReference type="InterPro" id="IPR011527">
    <property type="entry name" value="ABC1_TM_dom"/>
</dbReference>
<comment type="caution">
    <text evidence="13">The sequence shown here is derived from an EMBL/GenBank/DDBJ whole genome shotgun (WGS) entry which is preliminary data.</text>
</comment>